<feature type="region of interest" description="Disordered" evidence="1">
    <location>
        <begin position="190"/>
        <end position="209"/>
    </location>
</feature>
<comment type="caution">
    <text evidence="2">The sequence shown here is derived from an EMBL/GenBank/DDBJ whole genome shotgun (WGS) entry which is preliminary data.</text>
</comment>
<protein>
    <submittedName>
        <fullName evidence="2">Uncharacterized protein</fullName>
    </submittedName>
</protein>
<dbReference type="AlphaFoldDB" id="A0A2N1MXI8"/>
<reference evidence="2 3" key="1">
    <citation type="submission" date="2016-04" db="EMBL/GenBank/DDBJ databases">
        <title>Genome analyses suggest a sexual origin of heterokaryosis in a supposedly ancient asexual fungus.</title>
        <authorList>
            <person name="Ropars J."/>
            <person name="Sedzielewska K."/>
            <person name="Noel J."/>
            <person name="Charron P."/>
            <person name="Farinelli L."/>
            <person name="Marton T."/>
            <person name="Kruger M."/>
            <person name="Pelin A."/>
            <person name="Brachmann A."/>
            <person name="Corradi N."/>
        </authorList>
    </citation>
    <scope>NUCLEOTIDE SEQUENCE [LARGE SCALE GENOMIC DNA]</scope>
    <source>
        <strain evidence="2 3">C2</strain>
    </source>
</reference>
<organism evidence="2 3">
    <name type="scientific">Rhizophagus irregularis</name>
    <dbReference type="NCBI Taxonomy" id="588596"/>
    <lineage>
        <taxon>Eukaryota</taxon>
        <taxon>Fungi</taxon>
        <taxon>Fungi incertae sedis</taxon>
        <taxon>Mucoromycota</taxon>
        <taxon>Glomeromycotina</taxon>
        <taxon>Glomeromycetes</taxon>
        <taxon>Glomerales</taxon>
        <taxon>Glomeraceae</taxon>
        <taxon>Rhizophagus</taxon>
    </lineage>
</organism>
<name>A0A2N1MXI8_9GLOM</name>
<sequence>MCENGLKNAIQPLIFNSMINNSSLKPIKSQLINGDIDWSFTKEWINHNPRYSTKKLPTSIPWGPNSTIKKILLDIIKNEISNNDYMLEASINGSRLFDRSFNGGLPSDHPFYLLIHHLVPCDLTEIFYNYIPKKKLRFNTFIKFMNILMETIDTNIWNRRNKYVKDWKKSLSITKIKKKFYHRRYRKNNDSFTSHNDTPQSNARSTYTHSHVTTTPYNKLGGFYTTLDGLREIF</sequence>
<dbReference type="VEuPathDB" id="FungiDB:RhiirA1_448887"/>
<dbReference type="EMBL" id="LLXL01001105">
    <property type="protein sequence ID" value="PKK66348.1"/>
    <property type="molecule type" value="Genomic_DNA"/>
</dbReference>
<evidence type="ECO:0000313" key="2">
    <source>
        <dbReference type="EMBL" id="PKK66348.1"/>
    </source>
</evidence>
<reference evidence="2 3" key="2">
    <citation type="submission" date="2017-10" db="EMBL/GenBank/DDBJ databases">
        <title>Extensive intraspecific genome diversity in a model arbuscular mycorrhizal fungus.</title>
        <authorList>
            <person name="Chen E.C.H."/>
            <person name="Morin E."/>
            <person name="Baudet D."/>
            <person name="Noel J."/>
            <person name="Ndikumana S."/>
            <person name="Charron P."/>
            <person name="St-Onge C."/>
            <person name="Giorgi J."/>
            <person name="Grigoriev I.V."/>
            <person name="Roux C."/>
            <person name="Martin F.M."/>
            <person name="Corradi N."/>
        </authorList>
    </citation>
    <scope>NUCLEOTIDE SEQUENCE [LARGE SCALE GENOMIC DNA]</scope>
    <source>
        <strain evidence="2 3">C2</strain>
    </source>
</reference>
<gene>
    <name evidence="2" type="ORF">RhiirC2_784907</name>
</gene>
<dbReference type="Proteomes" id="UP000233469">
    <property type="component" value="Unassembled WGS sequence"/>
</dbReference>
<dbReference type="VEuPathDB" id="FungiDB:FUN_006217"/>
<evidence type="ECO:0000256" key="1">
    <source>
        <dbReference type="SAM" id="MobiDB-lite"/>
    </source>
</evidence>
<proteinExistence type="predicted"/>
<evidence type="ECO:0000313" key="3">
    <source>
        <dbReference type="Proteomes" id="UP000233469"/>
    </source>
</evidence>
<accession>A0A2N1MXI8</accession>